<organism evidence="1 2">
    <name type="scientific">Potamilus streckersoni</name>
    <dbReference type="NCBI Taxonomy" id="2493646"/>
    <lineage>
        <taxon>Eukaryota</taxon>
        <taxon>Metazoa</taxon>
        <taxon>Spiralia</taxon>
        <taxon>Lophotrochozoa</taxon>
        <taxon>Mollusca</taxon>
        <taxon>Bivalvia</taxon>
        <taxon>Autobranchia</taxon>
        <taxon>Heteroconchia</taxon>
        <taxon>Palaeoheterodonta</taxon>
        <taxon>Unionida</taxon>
        <taxon>Unionoidea</taxon>
        <taxon>Unionidae</taxon>
        <taxon>Ambleminae</taxon>
        <taxon>Lampsilini</taxon>
        <taxon>Potamilus</taxon>
    </lineage>
</organism>
<reference evidence="1" key="2">
    <citation type="journal article" date="2021" name="Genome Biol. Evol.">
        <title>Developing a high-quality reference genome for a parasitic bivalve with doubly uniparental inheritance (Bivalvia: Unionida).</title>
        <authorList>
            <person name="Smith C.H."/>
        </authorList>
    </citation>
    <scope>NUCLEOTIDE SEQUENCE</scope>
    <source>
        <strain evidence="1">CHS0354</strain>
        <tissue evidence="1">Mantle</tissue>
    </source>
</reference>
<keyword evidence="2" id="KW-1185">Reference proteome</keyword>
<comment type="caution">
    <text evidence="1">The sequence shown here is derived from an EMBL/GenBank/DDBJ whole genome shotgun (WGS) entry which is preliminary data.</text>
</comment>
<evidence type="ECO:0000313" key="2">
    <source>
        <dbReference type="Proteomes" id="UP001195483"/>
    </source>
</evidence>
<proteinExistence type="predicted"/>
<dbReference type="AlphaFoldDB" id="A0AAE0T6L9"/>
<reference evidence="1" key="3">
    <citation type="submission" date="2023-05" db="EMBL/GenBank/DDBJ databases">
        <authorList>
            <person name="Smith C.H."/>
        </authorList>
    </citation>
    <scope>NUCLEOTIDE SEQUENCE</scope>
    <source>
        <strain evidence="1">CHS0354</strain>
        <tissue evidence="1">Mantle</tissue>
    </source>
</reference>
<dbReference type="Proteomes" id="UP001195483">
    <property type="component" value="Unassembled WGS sequence"/>
</dbReference>
<dbReference type="EMBL" id="JAEAOA010001159">
    <property type="protein sequence ID" value="KAK3604704.1"/>
    <property type="molecule type" value="Genomic_DNA"/>
</dbReference>
<protein>
    <submittedName>
        <fullName evidence="1">Uncharacterized protein</fullName>
    </submittedName>
</protein>
<reference evidence="1" key="1">
    <citation type="journal article" date="2021" name="Genome Biol. Evol.">
        <title>A High-Quality Reference Genome for a Parasitic Bivalve with Doubly Uniparental Inheritance (Bivalvia: Unionida).</title>
        <authorList>
            <person name="Smith C.H."/>
        </authorList>
    </citation>
    <scope>NUCLEOTIDE SEQUENCE</scope>
    <source>
        <strain evidence="1">CHS0354</strain>
    </source>
</reference>
<name>A0AAE0T6L9_9BIVA</name>
<accession>A0AAE0T6L9</accession>
<sequence>MKALSSQGTVRLKEPTKDTALMITFYKTNRSSLHPSCSADSNLDMSKILLNADTTWASFRTRQNKAKQKAKYSTDFILHSKHVTHVRVFS</sequence>
<evidence type="ECO:0000313" key="1">
    <source>
        <dbReference type="EMBL" id="KAK3604704.1"/>
    </source>
</evidence>
<gene>
    <name evidence="1" type="ORF">CHS0354_018939</name>
</gene>